<evidence type="ECO:0000313" key="4">
    <source>
        <dbReference type="EMBL" id="TMQ63872.1"/>
    </source>
</evidence>
<keyword evidence="2 4" id="KW-0808">Transferase</keyword>
<dbReference type="Proteomes" id="UP000317691">
    <property type="component" value="Unassembled WGS sequence"/>
</dbReference>
<evidence type="ECO:0000256" key="2">
    <source>
        <dbReference type="ARBA" id="ARBA00022679"/>
    </source>
</evidence>
<dbReference type="InterPro" id="IPR004033">
    <property type="entry name" value="UbiE/COQ5_MeTrFase"/>
</dbReference>
<sequence>MAPLWLKDWPKDSAKRAAYVDEVFLRVAPQYDRLTRLLSFGRDERWKEAVIELLPPGARQARVLDLATGTGAFPDLLRRAGFQGTILGLDRSQAMLARARAKCAAHERVYLARGDLNAIPVAAGTFDAILVGYGLRYIGDLRGAMVAAHRALRPGGVFISLDFGLPPSRWYRRLCLAYLFLFGTLWGLVLHGKLDTYWHIVESLRAYPGQRTLENALEEAGFARIAIVEQLGGISVLARAEKLAEAPAAAASAAR</sequence>
<reference evidence="4 5" key="1">
    <citation type="journal article" date="2019" name="Nat. Microbiol.">
        <title>Mediterranean grassland soil C-N compound turnover is dependent on rainfall and depth, and is mediated by genomically divergent microorganisms.</title>
        <authorList>
            <person name="Diamond S."/>
            <person name="Andeer P.F."/>
            <person name="Li Z."/>
            <person name="Crits-Christoph A."/>
            <person name="Burstein D."/>
            <person name="Anantharaman K."/>
            <person name="Lane K.R."/>
            <person name="Thomas B.C."/>
            <person name="Pan C."/>
            <person name="Northen T.R."/>
            <person name="Banfield J.F."/>
        </authorList>
    </citation>
    <scope>NUCLEOTIDE SEQUENCE [LARGE SCALE GENOMIC DNA]</scope>
    <source>
        <strain evidence="4">WS_9</strain>
    </source>
</reference>
<keyword evidence="1 4" id="KW-0489">Methyltransferase</keyword>
<dbReference type="CDD" id="cd02440">
    <property type="entry name" value="AdoMet_MTases"/>
    <property type="match status" value="1"/>
</dbReference>
<dbReference type="GO" id="GO:0032259">
    <property type="term" value="P:methylation"/>
    <property type="evidence" value="ECO:0007669"/>
    <property type="project" value="UniProtKB-KW"/>
</dbReference>
<dbReference type="Gene3D" id="3.40.50.150">
    <property type="entry name" value="Vaccinia Virus protein VP39"/>
    <property type="match status" value="1"/>
</dbReference>
<dbReference type="PANTHER" id="PTHR43591:SF24">
    <property type="entry name" value="2-METHOXY-6-POLYPRENYL-1,4-BENZOQUINOL METHYLASE, MITOCHONDRIAL"/>
    <property type="match status" value="1"/>
</dbReference>
<organism evidence="4 5">
    <name type="scientific">Eiseniibacteriota bacterium</name>
    <dbReference type="NCBI Taxonomy" id="2212470"/>
    <lineage>
        <taxon>Bacteria</taxon>
        <taxon>Candidatus Eiseniibacteriota</taxon>
    </lineage>
</organism>
<dbReference type="PROSITE" id="PS51608">
    <property type="entry name" value="SAM_MT_UBIE"/>
    <property type="match status" value="1"/>
</dbReference>
<dbReference type="PANTHER" id="PTHR43591">
    <property type="entry name" value="METHYLTRANSFERASE"/>
    <property type="match status" value="1"/>
</dbReference>
<dbReference type="SUPFAM" id="SSF53335">
    <property type="entry name" value="S-adenosyl-L-methionine-dependent methyltransferases"/>
    <property type="match status" value="1"/>
</dbReference>
<accession>A0A538TJS9</accession>
<evidence type="ECO:0000313" key="5">
    <source>
        <dbReference type="Proteomes" id="UP000317691"/>
    </source>
</evidence>
<evidence type="ECO:0000256" key="1">
    <source>
        <dbReference type="ARBA" id="ARBA00022603"/>
    </source>
</evidence>
<dbReference type="InterPro" id="IPR029063">
    <property type="entry name" value="SAM-dependent_MTases_sf"/>
</dbReference>
<dbReference type="AlphaFoldDB" id="A0A538TJS9"/>
<proteinExistence type="predicted"/>
<dbReference type="Pfam" id="PF01209">
    <property type="entry name" value="Ubie_methyltran"/>
    <property type="match status" value="1"/>
</dbReference>
<evidence type="ECO:0000256" key="3">
    <source>
        <dbReference type="ARBA" id="ARBA00022691"/>
    </source>
</evidence>
<keyword evidence="3" id="KW-0949">S-adenosyl-L-methionine</keyword>
<comment type="caution">
    <text evidence="4">The sequence shown here is derived from an EMBL/GenBank/DDBJ whole genome shotgun (WGS) entry which is preliminary data.</text>
</comment>
<gene>
    <name evidence="4" type="ORF">E6K79_09565</name>
</gene>
<dbReference type="EMBL" id="VBOZ01000029">
    <property type="protein sequence ID" value="TMQ63872.1"/>
    <property type="molecule type" value="Genomic_DNA"/>
</dbReference>
<name>A0A538TJS9_UNCEI</name>
<protein>
    <submittedName>
        <fullName evidence="4">Methyltransferase domain-containing protein</fullName>
    </submittedName>
</protein>
<dbReference type="GO" id="GO:0008168">
    <property type="term" value="F:methyltransferase activity"/>
    <property type="evidence" value="ECO:0007669"/>
    <property type="project" value="UniProtKB-KW"/>
</dbReference>